<proteinExistence type="predicted"/>
<name>A0A1V8MAX9_9GAMM</name>
<evidence type="ECO:0000313" key="2">
    <source>
        <dbReference type="EMBL" id="OQK18754.1"/>
    </source>
</evidence>
<keyword evidence="1" id="KW-0812">Transmembrane</keyword>
<sequence>MGKTLMILGALILITGIVISYAPWLINWFGKLPGDIHIKNENSTVFIPITSMIIISLVLSILLNLLFRK</sequence>
<dbReference type="InterPro" id="IPR021320">
    <property type="entry name" value="DUF2905"/>
</dbReference>
<dbReference type="STRING" id="1420851.AU255_10870"/>
<comment type="caution">
    <text evidence="2">The sequence shown here is derived from an EMBL/GenBank/DDBJ whole genome shotgun (WGS) entry which is preliminary data.</text>
</comment>
<evidence type="ECO:0000313" key="3">
    <source>
        <dbReference type="Proteomes" id="UP000191980"/>
    </source>
</evidence>
<dbReference type="AlphaFoldDB" id="A0A1V8MAX9"/>
<keyword evidence="1" id="KW-0472">Membrane</keyword>
<protein>
    <recommendedName>
        <fullName evidence="4">DUF2905 domain-containing protein</fullName>
    </recommendedName>
</protein>
<dbReference type="PANTHER" id="PTHR36443:SF1">
    <property type="entry name" value="BSR5223 PROTEIN"/>
    <property type="match status" value="1"/>
</dbReference>
<keyword evidence="1" id="KW-1133">Transmembrane helix</keyword>
<dbReference type="Proteomes" id="UP000191980">
    <property type="component" value="Unassembled WGS sequence"/>
</dbReference>
<dbReference type="Pfam" id="PF11146">
    <property type="entry name" value="DUF2905"/>
    <property type="match status" value="1"/>
</dbReference>
<evidence type="ECO:0008006" key="4">
    <source>
        <dbReference type="Google" id="ProtNLM"/>
    </source>
</evidence>
<dbReference type="EMBL" id="LPUF01000001">
    <property type="protein sequence ID" value="OQK18754.1"/>
    <property type="molecule type" value="Genomic_DNA"/>
</dbReference>
<organism evidence="2 3">
    <name type="scientific">Methyloprofundus sedimenti</name>
    <dbReference type="NCBI Taxonomy" id="1420851"/>
    <lineage>
        <taxon>Bacteria</taxon>
        <taxon>Pseudomonadati</taxon>
        <taxon>Pseudomonadota</taxon>
        <taxon>Gammaproteobacteria</taxon>
        <taxon>Methylococcales</taxon>
        <taxon>Methylococcaceae</taxon>
        <taxon>Methyloprofundus</taxon>
    </lineage>
</organism>
<keyword evidence="3" id="KW-1185">Reference proteome</keyword>
<feature type="transmembrane region" description="Helical" evidence="1">
    <location>
        <begin position="46"/>
        <end position="67"/>
    </location>
</feature>
<evidence type="ECO:0000256" key="1">
    <source>
        <dbReference type="SAM" id="Phobius"/>
    </source>
</evidence>
<accession>A0A1V8MAX9</accession>
<reference evidence="2 3" key="1">
    <citation type="submission" date="2015-12" db="EMBL/GenBank/DDBJ databases">
        <authorList>
            <person name="Shamseldin A."/>
            <person name="Moawad H."/>
            <person name="Abd El-Rahim W.M."/>
            <person name="Sadowsky M.J."/>
        </authorList>
    </citation>
    <scope>NUCLEOTIDE SEQUENCE [LARGE SCALE GENOMIC DNA]</scope>
    <source>
        <strain evidence="2 3">WF1</strain>
    </source>
</reference>
<gene>
    <name evidence="2" type="ORF">AU255_10870</name>
</gene>
<feature type="transmembrane region" description="Helical" evidence="1">
    <location>
        <begin position="7"/>
        <end position="26"/>
    </location>
</feature>
<dbReference type="PANTHER" id="PTHR36443">
    <property type="entry name" value="BSR5223 PROTEIN"/>
    <property type="match status" value="1"/>
</dbReference>